<name>A0ABU5NDF0_9RICK</name>
<evidence type="ECO:0000256" key="1">
    <source>
        <dbReference type="ARBA" id="ARBA00006096"/>
    </source>
</evidence>
<dbReference type="InterPro" id="IPR000667">
    <property type="entry name" value="Peptidase_S13"/>
</dbReference>
<organism evidence="3 4">
    <name type="scientific">Candidatus Megaera venefica</name>
    <dbReference type="NCBI Taxonomy" id="2055910"/>
    <lineage>
        <taxon>Bacteria</taxon>
        <taxon>Pseudomonadati</taxon>
        <taxon>Pseudomonadota</taxon>
        <taxon>Alphaproteobacteria</taxon>
        <taxon>Rickettsiales</taxon>
        <taxon>Rickettsiaceae</taxon>
        <taxon>Candidatus Megaera</taxon>
    </lineage>
</organism>
<dbReference type="Proteomes" id="UP001291687">
    <property type="component" value="Unassembled WGS sequence"/>
</dbReference>
<evidence type="ECO:0000313" key="4">
    <source>
        <dbReference type="Proteomes" id="UP001291687"/>
    </source>
</evidence>
<evidence type="ECO:0000313" key="3">
    <source>
        <dbReference type="EMBL" id="MEA0971190.1"/>
    </source>
</evidence>
<comment type="similarity">
    <text evidence="1">Belongs to the peptidase S13 family.</text>
</comment>
<keyword evidence="4" id="KW-1185">Reference proteome</keyword>
<dbReference type="InterPro" id="IPR012338">
    <property type="entry name" value="Beta-lactam/transpept-like"/>
</dbReference>
<dbReference type="PANTHER" id="PTHR30023">
    <property type="entry name" value="D-ALANYL-D-ALANINE CARBOXYPEPTIDASE"/>
    <property type="match status" value="1"/>
</dbReference>
<sequence length="449" mass="50329">MKIGIITLIIITLLPQIVGATNNIPGKMDQLIKQADPDLNIGIKITNLDQGKVIFEKNADRYFIPASTLKFVTIVSALEHFDKNYNFASDLLYKKQDYYLDIHDPDFGVDDLEYVVVELAKHSGKNIKGNIYIVDNKFSVPAIIRDKTISDSVYCYGAPVTLTHVNKNCSKLDVAPGNVGSSIEISPNKNFPYTIINEAKTIAENENDRLRVNIEDNKYIIKGTLSKSTGPVTIVAVANDNLSQVKYYLEKQLANKGIVLKGKILFFSDKVKDAQTVASLPKSIKDLAAKAMKKSDNFMTDYFLAEFASELDITEWDWAAAKLKEVVAKKFNVDLTKSDLRDGSGISRQNLLTVNQFDSLLKAVAKSNNFELVKSILAGPSDDSTLHERFENYDIYAKTGSLTGVSALVGYFYDSKKELYSFVIMANNFYQNRQRYHKLEEDIIKLVSK</sequence>
<reference evidence="3 4" key="1">
    <citation type="submission" date="2023-03" db="EMBL/GenBank/DDBJ databases">
        <title>Host association and intracellularity evolved multiple times independently in the Rickettsiales.</title>
        <authorList>
            <person name="Castelli M."/>
            <person name="Nardi T."/>
            <person name="Gammuto L."/>
            <person name="Bellinzona G."/>
            <person name="Sabaneyeva E."/>
            <person name="Potekhin A."/>
            <person name="Serra V."/>
            <person name="Petroni G."/>
            <person name="Sassera D."/>
        </authorList>
    </citation>
    <scope>NUCLEOTIDE SEQUENCE [LARGE SCALE GENOMIC DNA]</scope>
    <source>
        <strain evidence="3 4">Sr 2-6</strain>
    </source>
</reference>
<protein>
    <submittedName>
        <fullName evidence="3">Penicillin binding protein transpeptidase super family domain protein</fullName>
    </submittedName>
</protein>
<dbReference type="EMBL" id="JARJFB010000093">
    <property type="protein sequence ID" value="MEA0971190.1"/>
    <property type="molecule type" value="Genomic_DNA"/>
</dbReference>
<dbReference type="RefSeq" id="WP_322777093.1">
    <property type="nucleotide sequence ID" value="NZ_JARJFB010000093.1"/>
</dbReference>
<keyword evidence="2" id="KW-0378">Hydrolase</keyword>
<dbReference type="NCBIfam" id="TIGR00666">
    <property type="entry name" value="PBP4"/>
    <property type="match status" value="1"/>
</dbReference>
<evidence type="ECO:0000256" key="2">
    <source>
        <dbReference type="ARBA" id="ARBA00022801"/>
    </source>
</evidence>
<dbReference type="SUPFAM" id="SSF56601">
    <property type="entry name" value="beta-lactamase/transpeptidase-like"/>
    <property type="match status" value="1"/>
</dbReference>
<accession>A0ABU5NDF0</accession>
<gene>
    <name evidence="3" type="ORF">Megvenef_01163</name>
</gene>
<dbReference type="Pfam" id="PF02113">
    <property type="entry name" value="Peptidase_S13"/>
    <property type="match status" value="1"/>
</dbReference>
<dbReference type="PANTHER" id="PTHR30023:SF0">
    <property type="entry name" value="PENICILLIN-SENSITIVE CARBOXYPEPTIDASE A"/>
    <property type="match status" value="1"/>
</dbReference>
<proteinExistence type="inferred from homology"/>
<dbReference type="Gene3D" id="3.40.710.10">
    <property type="entry name" value="DD-peptidase/beta-lactamase superfamily"/>
    <property type="match status" value="2"/>
</dbReference>
<comment type="caution">
    <text evidence="3">The sequence shown here is derived from an EMBL/GenBank/DDBJ whole genome shotgun (WGS) entry which is preliminary data.</text>
</comment>
<dbReference type="PRINTS" id="PR00922">
    <property type="entry name" value="DADACBPTASE3"/>
</dbReference>